<evidence type="ECO:0000256" key="2">
    <source>
        <dbReference type="ARBA" id="ARBA00023015"/>
    </source>
</evidence>
<evidence type="ECO:0000256" key="5">
    <source>
        <dbReference type="SAM" id="MobiDB-lite"/>
    </source>
</evidence>
<evidence type="ECO:0000256" key="4">
    <source>
        <dbReference type="ARBA" id="ARBA00023242"/>
    </source>
</evidence>
<keyword evidence="8" id="KW-1185">Reference proteome</keyword>
<dbReference type="PANTHER" id="PTHR33572">
    <property type="entry name" value="SPORE DEVELOPMENT REGULATOR VOSA"/>
    <property type="match status" value="1"/>
</dbReference>
<dbReference type="PANTHER" id="PTHR33572:SF3">
    <property type="entry name" value="VELVET COMPLEX SUBUNIT B"/>
    <property type="match status" value="1"/>
</dbReference>
<evidence type="ECO:0000313" key="7">
    <source>
        <dbReference type="EMBL" id="KAF7345253.1"/>
    </source>
</evidence>
<evidence type="ECO:0000256" key="1">
    <source>
        <dbReference type="ARBA" id="ARBA00004123"/>
    </source>
</evidence>
<dbReference type="Gene3D" id="2.60.40.3960">
    <property type="entry name" value="Velvet domain"/>
    <property type="match status" value="1"/>
</dbReference>
<dbReference type="Proteomes" id="UP000623467">
    <property type="component" value="Unassembled WGS sequence"/>
</dbReference>
<sequence length="337" mass="37429">MLANPDEPHENLIHPTLKNMASFDCGQWRAHVPHGGLETFTSWNGNLAHSELAAPPLQLQIGDGQRCSIPPANLIGLPHHFTEGRFSGLTLRAELHELQRPEYGRRFGSVDRRSLDDPPVVLLRLFNVFNAGTYEEWEQEVPNYNDIPLTGLICTVDLFEVPVSFRERPCITGNHSSPSTGTRSANITPNRPHSDIRVAEYGSGLPPDTLTLIHGYPITESSKRTASLFGTKFVEPHKVTFPGEKQKQIVFTLSDLAVKLEGHFILRYRFFDLFSNGKPDSSSSILAECYGGSFKIYSSKEAPPLKESTTLTKCLAKQGVPPEKYHGSKRAPKINDG</sequence>
<accession>A0A8H7CRX8</accession>
<keyword evidence="2" id="KW-0805">Transcription regulation</keyword>
<evidence type="ECO:0000256" key="3">
    <source>
        <dbReference type="ARBA" id="ARBA00023163"/>
    </source>
</evidence>
<comment type="caution">
    <text evidence="7">The sequence shown here is derived from an EMBL/GenBank/DDBJ whole genome shotgun (WGS) entry which is preliminary data.</text>
</comment>
<evidence type="ECO:0000259" key="6">
    <source>
        <dbReference type="PROSITE" id="PS51821"/>
    </source>
</evidence>
<dbReference type="PROSITE" id="PS51821">
    <property type="entry name" value="VELVET"/>
    <property type="match status" value="1"/>
</dbReference>
<gene>
    <name evidence="7" type="ORF">MSAN_01901900</name>
</gene>
<keyword evidence="4" id="KW-0539">Nucleus</keyword>
<feature type="domain" description="Velvet" evidence="6">
    <location>
        <begin position="88"/>
        <end position="325"/>
    </location>
</feature>
<dbReference type="InterPro" id="IPR038491">
    <property type="entry name" value="Velvet_dom_sf"/>
</dbReference>
<dbReference type="EMBL" id="JACAZH010000020">
    <property type="protein sequence ID" value="KAF7345253.1"/>
    <property type="molecule type" value="Genomic_DNA"/>
</dbReference>
<dbReference type="GO" id="GO:0005634">
    <property type="term" value="C:nucleus"/>
    <property type="evidence" value="ECO:0007669"/>
    <property type="project" value="UniProtKB-SubCell"/>
</dbReference>
<name>A0A8H7CRX8_9AGAR</name>
<dbReference type="InterPro" id="IPR021740">
    <property type="entry name" value="Velvet"/>
</dbReference>
<keyword evidence="3" id="KW-0804">Transcription</keyword>
<dbReference type="AlphaFoldDB" id="A0A8H7CRX8"/>
<feature type="region of interest" description="Disordered" evidence="5">
    <location>
        <begin position="172"/>
        <end position="193"/>
    </location>
</feature>
<organism evidence="7 8">
    <name type="scientific">Mycena sanguinolenta</name>
    <dbReference type="NCBI Taxonomy" id="230812"/>
    <lineage>
        <taxon>Eukaryota</taxon>
        <taxon>Fungi</taxon>
        <taxon>Dikarya</taxon>
        <taxon>Basidiomycota</taxon>
        <taxon>Agaricomycotina</taxon>
        <taxon>Agaricomycetes</taxon>
        <taxon>Agaricomycetidae</taxon>
        <taxon>Agaricales</taxon>
        <taxon>Marasmiineae</taxon>
        <taxon>Mycenaceae</taxon>
        <taxon>Mycena</taxon>
    </lineage>
</organism>
<dbReference type="Pfam" id="PF11754">
    <property type="entry name" value="Velvet"/>
    <property type="match status" value="1"/>
</dbReference>
<evidence type="ECO:0000313" key="8">
    <source>
        <dbReference type="Proteomes" id="UP000623467"/>
    </source>
</evidence>
<comment type="subcellular location">
    <subcellularLocation>
        <location evidence="1">Nucleus</location>
    </subcellularLocation>
</comment>
<proteinExistence type="predicted"/>
<dbReference type="OrthoDB" id="5599552at2759"/>
<feature type="compositionally biased region" description="Polar residues" evidence="5">
    <location>
        <begin position="173"/>
        <end position="191"/>
    </location>
</feature>
<dbReference type="InterPro" id="IPR037525">
    <property type="entry name" value="Velvet_dom"/>
</dbReference>
<reference evidence="7" key="1">
    <citation type="submission" date="2020-05" db="EMBL/GenBank/DDBJ databases">
        <title>Mycena genomes resolve the evolution of fungal bioluminescence.</title>
        <authorList>
            <person name="Tsai I.J."/>
        </authorList>
    </citation>
    <scope>NUCLEOTIDE SEQUENCE</scope>
    <source>
        <strain evidence="7">160909Yilan</strain>
    </source>
</reference>
<protein>
    <submittedName>
        <fullName evidence="7">Velvet domain-containing protein</fullName>
    </submittedName>
</protein>